<dbReference type="Proteomes" id="UP000526501">
    <property type="component" value="Unassembled WGS sequence"/>
</dbReference>
<sequence>MDLKATSFLKTIFLLLAFTLPLRHAHSLGDEAFISKSELSPSSLLLADSNNTIPILVDEADEWGLIRAARDLSVDFERVTGHEAMLVHKSNKKLKTAIIVGTLEKSKFIGQLAKERKIDVSSIRDKWEAYHIEIVDSPLPHIDRALVIAGSDKRGAIFGVYEVSEQIGVSPWYWWADAPIKQSETLYATLDAPIQDAPKVKYRGIFLNDEAPALTGWVHENYGDFNSEFYVHVFELLLRLKSNFLWPAMWNNAFADDDEQNMILAHKYGIVMSTSHHEPMMRADHEWNRYGEGPWDYARNPDRLDEFWREGAQRNKPYDSIYTIGMRGQADTPMSETEDIDLLEKIVKAQREILSEVFDDRPLEDVPQVWALYKEVQGYYESGMRVPDDVILLWCDDNWGNIRRLPTVEERERSGGAGVYYHFDYVGGPRSYRWINVIQLAKIWEQMNLAYQYDANQIWLTNVGDLKPMEFPITYFLDLAWDIEDWPKEQIPEYGQLFARSIFGDQYAAEIAELLADYTRHNGRRKPELQEASTYSLLNYREAERIEAELIDMESRAEALYEKIPETAKSAFFQLVYYPVRASSTITRMYIAQGRNLLFAEQGRASTNHWADQVELLFDLNKELEDLYHGDATNGKWNHMMSQPRIGYTHWNNPPADTLPPVMRNRPNQVADMGVAMEGMTAAWPAEGNSYALPTFTPHGAKERYLEIFNKGTVPFEFTATPSEPWVLLTQDKGSVTDTLRLPVSVDWDKVPEGKSKAVIDVRGTGWGSARIAINVTNPTDIEANGFVEADGYISIDAASFSRKTEAQGISWQVIPELGRTGDSVSTFPVNDFSTEDLKDAPFLEYDLTFFSTGEFVIDTLWAPTWPIVPGRGLRYAIAIDDQIPQVVDLHENRDHSLWQESVRNGVRSSTSNHTIDSPGPHTLRIYRIDPATTLQKIIIDTGDLQPSYLGPEESDYVTTK</sequence>
<dbReference type="Gene3D" id="2.60.120.1620">
    <property type="match status" value="1"/>
</dbReference>
<keyword evidence="4" id="KW-1185">Reference proteome</keyword>
<evidence type="ECO:0000313" key="3">
    <source>
        <dbReference type="EMBL" id="MBC2607736.1"/>
    </source>
</evidence>
<dbReference type="Gene3D" id="3.30.379.10">
    <property type="entry name" value="Chitobiase/beta-hexosaminidase domain 2-like"/>
    <property type="match status" value="1"/>
</dbReference>
<dbReference type="Gene3D" id="3.20.20.520">
    <property type="entry name" value="Glycosyl hydrolase family 115"/>
    <property type="match status" value="1"/>
</dbReference>
<proteinExistence type="predicted"/>
<comment type="caution">
    <text evidence="3">The sequence shown here is derived from an EMBL/GenBank/DDBJ whole genome shotgun (WGS) entry which is preliminary data.</text>
</comment>
<reference evidence="3 4" key="1">
    <citation type="submission" date="2020-07" db="EMBL/GenBank/DDBJ databases">
        <authorList>
            <person name="Feng X."/>
        </authorList>
    </citation>
    <scope>NUCLEOTIDE SEQUENCE [LARGE SCALE GENOMIC DNA]</scope>
    <source>
        <strain evidence="3 4">JCM23202</strain>
    </source>
</reference>
<evidence type="ECO:0000256" key="1">
    <source>
        <dbReference type="ARBA" id="ARBA00022801"/>
    </source>
</evidence>
<dbReference type="Pfam" id="PF15979">
    <property type="entry name" value="Glyco_hydro_115"/>
    <property type="match status" value="1"/>
</dbReference>
<dbReference type="InterPro" id="IPR041437">
    <property type="entry name" value="GH115_C"/>
</dbReference>
<dbReference type="InterPro" id="IPR031924">
    <property type="entry name" value="GH115"/>
</dbReference>
<dbReference type="GO" id="GO:0016787">
    <property type="term" value="F:hydrolase activity"/>
    <property type="evidence" value="ECO:0007669"/>
    <property type="project" value="UniProtKB-KW"/>
</dbReference>
<evidence type="ECO:0000313" key="4">
    <source>
        <dbReference type="Proteomes" id="UP000526501"/>
    </source>
</evidence>
<dbReference type="AlphaFoldDB" id="A0A7X1B8Q7"/>
<keyword evidence="1 3" id="KW-0378">Hydrolase</keyword>
<dbReference type="InterPro" id="IPR029018">
    <property type="entry name" value="Hex-like_dom2"/>
</dbReference>
<dbReference type="SUPFAM" id="SSF55545">
    <property type="entry name" value="beta-N-acetylhexosaminidase-like domain"/>
    <property type="match status" value="1"/>
</dbReference>
<dbReference type="Gene3D" id="1.20.58.2150">
    <property type="match status" value="1"/>
</dbReference>
<name>A0A7X1B8Q7_9BACT</name>
<feature type="domain" description="Gylcosyl hydrolase 115 C-terminal" evidence="2">
    <location>
        <begin position="786"/>
        <end position="954"/>
    </location>
</feature>
<dbReference type="InterPro" id="IPR042301">
    <property type="entry name" value="GH115_sf"/>
</dbReference>
<evidence type="ECO:0000259" key="2">
    <source>
        <dbReference type="Pfam" id="PF17829"/>
    </source>
</evidence>
<dbReference type="RefSeq" id="WP_185661603.1">
    <property type="nucleotide sequence ID" value="NZ_CAWPOO010000013.1"/>
</dbReference>
<dbReference type="PANTHER" id="PTHR37842:SF2">
    <property type="entry name" value="GYLCOSYL HYDROLASE 115 C-TERMINAL DOMAIN-CONTAINING PROTEIN"/>
    <property type="match status" value="1"/>
</dbReference>
<dbReference type="Pfam" id="PF17829">
    <property type="entry name" value="GH115_C"/>
    <property type="match status" value="1"/>
</dbReference>
<gene>
    <name evidence="3" type="ORF">H5P27_16910</name>
</gene>
<organism evidence="3 4">
    <name type="scientific">Pelagicoccus albus</name>
    <dbReference type="NCBI Taxonomy" id="415222"/>
    <lineage>
        <taxon>Bacteria</taxon>
        <taxon>Pseudomonadati</taxon>
        <taxon>Verrucomicrobiota</taxon>
        <taxon>Opitutia</taxon>
        <taxon>Puniceicoccales</taxon>
        <taxon>Pelagicoccaceae</taxon>
        <taxon>Pelagicoccus</taxon>
    </lineage>
</organism>
<dbReference type="EMBL" id="JACHVC010000013">
    <property type="protein sequence ID" value="MBC2607736.1"/>
    <property type="molecule type" value="Genomic_DNA"/>
</dbReference>
<accession>A0A7X1B8Q7</accession>
<protein>
    <submittedName>
        <fullName evidence="3">Glycosyl hydrolase 115 family protein</fullName>
    </submittedName>
</protein>
<dbReference type="PANTHER" id="PTHR37842">
    <property type="match status" value="1"/>
</dbReference>
<dbReference type="GO" id="GO:0005975">
    <property type="term" value="P:carbohydrate metabolic process"/>
    <property type="evidence" value="ECO:0007669"/>
    <property type="project" value="UniProtKB-ARBA"/>
</dbReference>